<dbReference type="PRINTS" id="PR00947">
    <property type="entry name" value="CUTICLE"/>
</dbReference>
<dbReference type="PANTHER" id="PTHR12236:SF79">
    <property type="entry name" value="CUTICULAR PROTEIN 50CB-RELATED"/>
    <property type="match status" value="1"/>
</dbReference>
<organism evidence="4 5">
    <name type="scientific">Hyalella azteca</name>
    <name type="common">Amphipod</name>
    <dbReference type="NCBI Taxonomy" id="294128"/>
    <lineage>
        <taxon>Eukaryota</taxon>
        <taxon>Metazoa</taxon>
        <taxon>Ecdysozoa</taxon>
        <taxon>Arthropoda</taxon>
        <taxon>Crustacea</taxon>
        <taxon>Multicrustacea</taxon>
        <taxon>Malacostraca</taxon>
        <taxon>Eumalacostraca</taxon>
        <taxon>Peracarida</taxon>
        <taxon>Amphipoda</taxon>
        <taxon>Senticaudata</taxon>
        <taxon>Talitrida</taxon>
        <taxon>Talitroidea</taxon>
        <taxon>Hyalellidae</taxon>
        <taxon>Hyalella</taxon>
    </lineage>
</organism>
<dbReference type="GO" id="GO:0042302">
    <property type="term" value="F:structural constituent of cuticle"/>
    <property type="evidence" value="ECO:0007669"/>
    <property type="project" value="UniProtKB-UniRule"/>
</dbReference>
<dbReference type="InterPro" id="IPR031311">
    <property type="entry name" value="CHIT_BIND_RR_consensus"/>
</dbReference>
<dbReference type="PROSITE" id="PS51155">
    <property type="entry name" value="CHIT_BIND_RR_2"/>
    <property type="match status" value="1"/>
</dbReference>
<reference evidence="5" key="1">
    <citation type="submission" date="2025-08" db="UniProtKB">
        <authorList>
            <consortium name="RefSeq"/>
        </authorList>
    </citation>
    <scope>IDENTIFICATION</scope>
    <source>
        <tissue evidence="5">Whole organism</tissue>
    </source>
</reference>
<protein>
    <submittedName>
        <fullName evidence="5">Cuticle protein 18.6</fullName>
    </submittedName>
</protein>
<dbReference type="GO" id="GO:0005615">
    <property type="term" value="C:extracellular space"/>
    <property type="evidence" value="ECO:0007669"/>
    <property type="project" value="TreeGrafter"/>
</dbReference>
<proteinExistence type="predicted"/>
<keyword evidence="1 2" id="KW-0193">Cuticle</keyword>
<dbReference type="Proteomes" id="UP000694843">
    <property type="component" value="Unplaced"/>
</dbReference>
<dbReference type="InterPro" id="IPR051217">
    <property type="entry name" value="Insect_Cuticle_Struc_Prot"/>
</dbReference>
<dbReference type="PANTHER" id="PTHR12236">
    <property type="entry name" value="STRUCTURAL CONTITUENT OF CUTICLE"/>
    <property type="match status" value="1"/>
</dbReference>
<dbReference type="AlphaFoldDB" id="A0A8B7N8C9"/>
<evidence type="ECO:0000313" key="4">
    <source>
        <dbReference type="Proteomes" id="UP000694843"/>
    </source>
</evidence>
<dbReference type="PROSITE" id="PS00233">
    <property type="entry name" value="CHIT_BIND_RR_1"/>
    <property type="match status" value="1"/>
</dbReference>
<accession>A0A8B7N8C9</accession>
<evidence type="ECO:0000256" key="2">
    <source>
        <dbReference type="PROSITE-ProRule" id="PRU00497"/>
    </source>
</evidence>
<feature type="signal peptide" evidence="3">
    <location>
        <begin position="1"/>
        <end position="17"/>
    </location>
</feature>
<dbReference type="GO" id="GO:0031012">
    <property type="term" value="C:extracellular matrix"/>
    <property type="evidence" value="ECO:0007669"/>
    <property type="project" value="TreeGrafter"/>
</dbReference>
<dbReference type="OrthoDB" id="6630425at2759"/>
<dbReference type="KEGG" id="hazt:108667629"/>
<feature type="chain" id="PRO_5034373664" evidence="3">
    <location>
        <begin position="18"/>
        <end position="145"/>
    </location>
</feature>
<gene>
    <name evidence="5" type="primary">LOC108667629</name>
</gene>
<keyword evidence="3" id="KW-0732">Signal</keyword>
<dbReference type="InterPro" id="IPR000618">
    <property type="entry name" value="Insect_cuticle"/>
</dbReference>
<evidence type="ECO:0000256" key="1">
    <source>
        <dbReference type="ARBA" id="ARBA00022460"/>
    </source>
</evidence>
<dbReference type="OMA" id="NTHYAYH"/>
<evidence type="ECO:0000313" key="5">
    <source>
        <dbReference type="RefSeq" id="XP_018010162.1"/>
    </source>
</evidence>
<name>A0A8B7N8C9_HYAAZ</name>
<evidence type="ECO:0000256" key="3">
    <source>
        <dbReference type="SAM" id="SignalP"/>
    </source>
</evidence>
<dbReference type="RefSeq" id="XP_018010162.1">
    <property type="nucleotide sequence ID" value="XM_018154673.2"/>
</dbReference>
<dbReference type="GeneID" id="108667629"/>
<keyword evidence="4" id="KW-1185">Reference proteome</keyword>
<sequence>MKTIVLAAFVGVVAVSAMPESSYHQPKHVYKHPAKPYNFAYGVNDPYQGIDFGQHEESDGKQVQGSYTVQLPDGRKQIVKYIADHDRGFHADVHYEGKAQYPPKSEYPPFIVPPHKGYSEPHHEPVYKPPVHQPVYAPPHQPSYH</sequence>
<dbReference type="Pfam" id="PF00379">
    <property type="entry name" value="Chitin_bind_4"/>
    <property type="match status" value="1"/>
</dbReference>